<organism evidence="2 3">
    <name type="scientific">Proteus penneri</name>
    <dbReference type="NCBI Taxonomy" id="102862"/>
    <lineage>
        <taxon>Bacteria</taxon>
        <taxon>Pseudomonadati</taxon>
        <taxon>Pseudomonadota</taxon>
        <taxon>Gammaproteobacteria</taxon>
        <taxon>Enterobacterales</taxon>
        <taxon>Morganellaceae</taxon>
        <taxon>Proteus</taxon>
    </lineage>
</organism>
<reference evidence="3" key="1">
    <citation type="submission" date="2015-06" db="EMBL/GenBank/DDBJ databases">
        <authorList>
            <person name="Urmite Genomes"/>
        </authorList>
    </citation>
    <scope>NUCLEOTIDE SEQUENCE [LARGE SCALE GENOMIC DNA]</scope>
    <source>
        <strain evidence="3">CSUR P1867</strain>
    </source>
</reference>
<protein>
    <recommendedName>
        <fullName evidence="1">DUF4435 domain-containing protein</fullName>
    </recommendedName>
</protein>
<gene>
    <name evidence="2" type="ORF">BN1804_00239</name>
</gene>
<name>A0A0G4Q0A9_9GAMM</name>
<dbReference type="RefSeq" id="WP_072062666.1">
    <property type="nucleotide sequence ID" value="NZ_CVRY01000001.1"/>
</dbReference>
<evidence type="ECO:0000313" key="3">
    <source>
        <dbReference type="Proteomes" id="UP000183920"/>
    </source>
</evidence>
<accession>A0A0G4Q0A9</accession>
<dbReference type="InterPro" id="IPR029492">
    <property type="entry name" value="DUF4435"/>
</dbReference>
<evidence type="ECO:0000313" key="2">
    <source>
        <dbReference type="EMBL" id="CRL59066.1"/>
    </source>
</evidence>
<dbReference type="EMBL" id="CVRY01000001">
    <property type="protein sequence ID" value="CRL59066.1"/>
    <property type="molecule type" value="Genomic_DNA"/>
</dbReference>
<dbReference type="AlphaFoldDB" id="A0A0G4Q0A9"/>
<dbReference type="Pfam" id="PF14491">
    <property type="entry name" value="DUF4435"/>
    <property type="match status" value="1"/>
</dbReference>
<dbReference type="Proteomes" id="UP000183920">
    <property type="component" value="Unassembled WGS sequence"/>
</dbReference>
<proteinExistence type="predicted"/>
<sequence length="297" mass="34728">MRSLQQESSELSWVDKNRLIFNHASTENKIVLLVEGDSDRRFFYKIFKCYSEQILIESPDSGKPEVINAVNKIRSLEHKNIYGICDTDFDYITGKIDNYDRNIILFTDFHDLEVTLLTLDIFDDIYTEYTIFDILTPNDANSLKENIFNISYDIGLLKLANEKENFNLNFKSLVHNKYISADGINLTLDIDFLIDDLISKSPRFNNEIYSKMYILEKYSLLKIAGYDKHHICNGHDFCEILSLCYRQDFSKDKNLNRNKIESDLRLTCTDTRFSKSNLYNLLKNILSKHNIDVSTLP</sequence>
<evidence type="ECO:0000259" key="1">
    <source>
        <dbReference type="Pfam" id="PF14491"/>
    </source>
</evidence>
<feature type="domain" description="DUF4435" evidence="1">
    <location>
        <begin position="28"/>
        <end position="255"/>
    </location>
</feature>